<evidence type="ECO:0000256" key="4">
    <source>
        <dbReference type="ARBA" id="ARBA00022490"/>
    </source>
</evidence>
<dbReference type="Pfam" id="PF00931">
    <property type="entry name" value="NB-ARC"/>
    <property type="match status" value="1"/>
</dbReference>
<dbReference type="InterPro" id="IPR042197">
    <property type="entry name" value="Apaf_helical"/>
</dbReference>
<evidence type="ECO:0000313" key="15">
    <source>
        <dbReference type="Proteomes" id="UP000585474"/>
    </source>
</evidence>
<dbReference type="FunFam" id="3.40.50.300:FF:001091">
    <property type="entry name" value="Probable disease resistance protein At1g61300"/>
    <property type="match status" value="1"/>
</dbReference>
<dbReference type="GO" id="GO:0005524">
    <property type="term" value="F:ATP binding"/>
    <property type="evidence" value="ECO:0007669"/>
    <property type="project" value="UniProtKB-KW"/>
</dbReference>
<keyword evidence="5" id="KW-0433">Leucine-rich repeat</keyword>
<evidence type="ECO:0000256" key="10">
    <source>
        <dbReference type="ARBA" id="ARBA00022840"/>
    </source>
</evidence>
<dbReference type="FunFam" id="1.10.10.10:FF:000322">
    <property type="entry name" value="Probable disease resistance protein At1g63360"/>
    <property type="match status" value="1"/>
</dbReference>
<dbReference type="Gene3D" id="1.10.10.10">
    <property type="entry name" value="Winged helix-like DNA-binding domain superfamily/Winged helix DNA-binding domain"/>
    <property type="match status" value="1"/>
</dbReference>
<reference evidence="14 15" key="1">
    <citation type="submission" date="2019-07" db="EMBL/GenBank/DDBJ databases">
        <title>De Novo Assembly of kiwifruit Actinidia rufa.</title>
        <authorList>
            <person name="Sugita-Konishi S."/>
            <person name="Sato K."/>
            <person name="Mori E."/>
            <person name="Abe Y."/>
            <person name="Kisaki G."/>
            <person name="Hamano K."/>
            <person name="Suezawa K."/>
            <person name="Otani M."/>
            <person name="Fukuda T."/>
            <person name="Manabe T."/>
            <person name="Gomi K."/>
            <person name="Tabuchi M."/>
            <person name="Akimitsu K."/>
            <person name="Kataoka I."/>
        </authorList>
    </citation>
    <scope>NUCLEOTIDE SEQUENCE [LARGE SCALE GENOMIC DNA]</scope>
    <source>
        <strain evidence="15">cv. Fuchu</strain>
    </source>
</reference>
<keyword evidence="4" id="KW-0963">Cytoplasm</keyword>
<feature type="domain" description="NB-ARC" evidence="11">
    <location>
        <begin position="36"/>
        <end position="211"/>
    </location>
</feature>
<dbReference type="InterPro" id="IPR055414">
    <property type="entry name" value="LRR_R13L4/SHOC2-like"/>
</dbReference>
<evidence type="ECO:0000259" key="12">
    <source>
        <dbReference type="Pfam" id="PF23559"/>
    </source>
</evidence>
<dbReference type="Gene3D" id="1.10.8.430">
    <property type="entry name" value="Helical domain of apoptotic protease-activating factors"/>
    <property type="match status" value="1"/>
</dbReference>
<dbReference type="InterPro" id="IPR032675">
    <property type="entry name" value="LRR_dom_sf"/>
</dbReference>
<dbReference type="AlphaFoldDB" id="A0A7J0ES34"/>
<accession>A0A7J0ES34</accession>
<evidence type="ECO:0000259" key="13">
    <source>
        <dbReference type="Pfam" id="PF23598"/>
    </source>
</evidence>
<comment type="caution">
    <text evidence="14">The sequence shown here is derived from an EMBL/GenBank/DDBJ whole genome shotgun (WGS) entry which is preliminary data.</text>
</comment>
<keyword evidence="10" id="KW-0067">ATP-binding</keyword>
<dbReference type="PRINTS" id="PR00364">
    <property type="entry name" value="DISEASERSIST"/>
</dbReference>
<evidence type="ECO:0000256" key="7">
    <source>
        <dbReference type="ARBA" id="ARBA00022737"/>
    </source>
</evidence>
<dbReference type="Gene3D" id="3.80.10.10">
    <property type="entry name" value="Ribonuclease Inhibitor"/>
    <property type="match status" value="1"/>
</dbReference>
<dbReference type="Gene3D" id="3.40.50.300">
    <property type="entry name" value="P-loop containing nucleotide triphosphate hydrolases"/>
    <property type="match status" value="1"/>
</dbReference>
<evidence type="ECO:0000256" key="1">
    <source>
        <dbReference type="ARBA" id="ARBA00002074"/>
    </source>
</evidence>
<keyword evidence="8" id="KW-0547">Nucleotide-binding</keyword>
<dbReference type="PANTHER" id="PTHR23155:SF1152">
    <property type="entry name" value="AAA+ ATPASE DOMAIN-CONTAINING PROTEIN"/>
    <property type="match status" value="1"/>
</dbReference>
<dbReference type="InterPro" id="IPR058922">
    <property type="entry name" value="WHD_DRP"/>
</dbReference>
<evidence type="ECO:0000256" key="3">
    <source>
        <dbReference type="ARBA" id="ARBA00008894"/>
    </source>
</evidence>
<dbReference type="Pfam" id="PF23598">
    <property type="entry name" value="LRR_14"/>
    <property type="match status" value="1"/>
</dbReference>
<dbReference type="SUPFAM" id="SSF52058">
    <property type="entry name" value="L domain-like"/>
    <property type="match status" value="1"/>
</dbReference>
<dbReference type="InterPro" id="IPR036388">
    <property type="entry name" value="WH-like_DNA-bd_sf"/>
</dbReference>
<keyword evidence="9" id="KW-0611">Plant defense</keyword>
<protein>
    <recommendedName>
        <fullName evidence="16">NB-ARC domain-containing protein</fullName>
    </recommendedName>
</protein>
<proteinExistence type="inferred from homology"/>
<keyword evidence="6" id="KW-0381">Hypersensitive response</keyword>
<dbReference type="PANTHER" id="PTHR23155">
    <property type="entry name" value="DISEASE RESISTANCE PROTEIN RP"/>
    <property type="match status" value="1"/>
</dbReference>
<dbReference type="EMBL" id="BJWL01000006">
    <property type="protein sequence ID" value="GFY89243.1"/>
    <property type="molecule type" value="Genomic_DNA"/>
</dbReference>
<feature type="domain" description="Disease resistance R13L4/SHOC-2-like LRR" evidence="13">
    <location>
        <begin position="427"/>
        <end position="716"/>
    </location>
</feature>
<evidence type="ECO:0000313" key="14">
    <source>
        <dbReference type="EMBL" id="GFY89243.1"/>
    </source>
</evidence>
<evidence type="ECO:0000256" key="8">
    <source>
        <dbReference type="ARBA" id="ARBA00022741"/>
    </source>
</evidence>
<dbReference type="InterPro" id="IPR027417">
    <property type="entry name" value="P-loop_NTPase"/>
</dbReference>
<comment type="subcellular location">
    <subcellularLocation>
        <location evidence="2">Cytoplasm</location>
    </subcellularLocation>
</comment>
<evidence type="ECO:0000259" key="11">
    <source>
        <dbReference type="Pfam" id="PF00931"/>
    </source>
</evidence>
<dbReference type="SUPFAM" id="SSF52540">
    <property type="entry name" value="P-loop containing nucleoside triphosphate hydrolases"/>
    <property type="match status" value="1"/>
</dbReference>
<comment type="function">
    <text evidence="1">Confers resistance to late blight (Phytophthora infestans) races carrying the avirulence gene Avr1. Resistance proteins guard the plant against pathogens that contain an appropriate avirulence protein via an indirect interaction with this avirulence protein. That triggers a defense system including the hypersensitive response, which restricts the pathogen growth.</text>
</comment>
<evidence type="ECO:0000256" key="5">
    <source>
        <dbReference type="ARBA" id="ARBA00022614"/>
    </source>
</evidence>
<dbReference type="InterPro" id="IPR002182">
    <property type="entry name" value="NB-ARC"/>
</dbReference>
<dbReference type="GO" id="GO:0051607">
    <property type="term" value="P:defense response to virus"/>
    <property type="evidence" value="ECO:0007669"/>
    <property type="project" value="UniProtKB-ARBA"/>
</dbReference>
<dbReference type="GO" id="GO:0009626">
    <property type="term" value="P:plant-type hypersensitive response"/>
    <property type="evidence" value="ECO:0007669"/>
    <property type="project" value="UniProtKB-KW"/>
</dbReference>
<keyword evidence="7" id="KW-0677">Repeat</keyword>
<comment type="similarity">
    <text evidence="3">Belongs to the disease resistance NB-LRR family.</text>
</comment>
<evidence type="ECO:0000256" key="9">
    <source>
        <dbReference type="ARBA" id="ARBA00022821"/>
    </source>
</evidence>
<dbReference type="Pfam" id="PF23559">
    <property type="entry name" value="WHD_DRP"/>
    <property type="match status" value="1"/>
</dbReference>
<evidence type="ECO:0000256" key="6">
    <source>
        <dbReference type="ARBA" id="ARBA00022667"/>
    </source>
</evidence>
<dbReference type="GO" id="GO:0043531">
    <property type="term" value="F:ADP binding"/>
    <property type="evidence" value="ECO:0007669"/>
    <property type="project" value="InterPro"/>
</dbReference>
<gene>
    <name evidence="14" type="ORF">Acr_06g0011830</name>
</gene>
<organism evidence="14 15">
    <name type="scientific">Actinidia rufa</name>
    <dbReference type="NCBI Taxonomy" id="165716"/>
    <lineage>
        <taxon>Eukaryota</taxon>
        <taxon>Viridiplantae</taxon>
        <taxon>Streptophyta</taxon>
        <taxon>Embryophyta</taxon>
        <taxon>Tracheophyta</taxon>
        <taxon>Spermatophyta</taxon>
        <taxon>Magnoliopsida</taxon>
        <taxon>eudicotyledons</taxon>
        <taxon>Gunneridae</taxon>
        <taxon>Pentapetalae</taxon>
        <taxon>asterids</taxon>
        <taxon>Ericales</taxon>
        <taxon>Actinidiaceae</taxon>
        <taxon>Actinidia</taxon>
    </lineage>
</organism>
<dbReference type="Proteomes" id="UP000585474">
    <property type="component" value="Unassembled WGS sequence"/>
</dbReference>
<sequence>MAAKQVGDRSSGDSSRAYTPIGEEETIVGFEEEVLIIKEQLTGGPKQLDVISIVGMAGIGKTTLAIKVYNDPLVAYHFHIRAWITISQEYVKRDLLCGLLSSGKHHTNGVDQMCDEEGNQISDEKLAQRLYKSLKGRRYFVVMDDIWDSRVWSDLKTCFPNDNNGSRIMFTSRHEDVALLTKSSRPPLSLRFLTDDESWVLFQQKVFPRQTCPPQLTEIGKRITKKCQGIPLVIVVVAGILTNDEKSPDQWEKVGKTLNSQMTADPQIWLKTLALSYNHLPHHLKPCFLYFGVFPEDYQVPVWKLIWLWMAEGFIRETGEKSLEDVAEEYLMELIGRSLVLVSRRRYDGGVKACGIHDLLRDFCIKQAEKECFLQQNFCELPVSYFAQPKDLFIDDSPSTSITSIFGLATRALFYKSMLYDLDYPPYEFARVLRTSDGFFSCYHIKIEKLVHLRYVEIDIVGIAFPNKDLANTISNLKNLETLIFDTWSSVTLPHCVRGMLTLRHLHLTGKGGSLRIEESGAIYPFSLDNLQTLSGIDAWSCRDFLAGTPNIRKLGIQGYIVKNGLFTFPDTDFLNHLQELKLRTKQFRRLPIRLGGVRFPTNLKKLTLMRSTVKWYEMSTLGKSLPNLEVLKLLQSGRIGKCWKISDGDFPQLKFLKLVTIPFEEWQVSSNPFPRLQRLVLIRCCALQSIPSEIGEVPTLQMIEVRDCNTSVVNSAHKIKEEQVSMGNNWLQIVESGNRESRKRQVLVSKWILFSLSLVSELFIYGFSSLKTRSFYSRRWDEYSLDQLVRLGWIKTFSRPEWDEFDIS</sequence>
<dbReference type="OrthoDB" id="1478287at2759"/>
<name>A0A7J0ES34_9ERIC</name>
<evidence type="ECO:0000256" key="2">
    <source>
        <dbReference type="ARBA" id="ARBA00004496"/>
    </source>
</evidence>
<evidence type="ECO:0008006" key="16">
    <source>
        <dbReference type="Google" id="ProtNLM"/>
    </source>
</evidence>
<keyword evidence="15" id="KW-1185">Reference proteome</keyword>
<dbReference type="InterPro" id="IPR044974">
    <property type="entry name" value="Disease_R_plants"/>
</dbReference>
<feature type="domain" description="Disease resistance protein winged helix" evidence="12">
    <location>
        <begin position="293"/>
        <end position="363"/>
    </location>
</feature>